<keyword evidence="3" id="KW-1185">Reference proteome</keyword>
<protein>
    <recommendedName>
        <fullName evidence="4">Surface layer protein A domain-containing protein</fullName>
    </recommendedName>
</protein>
<evidence type="ECO:0008006" key="4">
    <source>
        <dbReference type="Google" id="ProtNLM"/>
    </source>
</evidence>
<gene>
    <name evidence="2" type="ORF">ACFP1G_06875</name>
</gene>
<accession>A0ABW1SRQ4</accession>
<feature type="chain" id="PRO_5047461659" description="Surface layer protein A domain-containing protein" evidence="1">
    <location>
        <begin position="20"/>
        <end position="176"/>
    </location>
</feature>
<dbReference type="Proteomes" id="UP001596254">
    <property type="component" value="Unassembled WGS sequence"/>
</dbReference>
<comment type="caution">
    <text evidence="2">The sequence shown here is derived from an EMBL/GenBank/DDBJ whole genome shotgun (WGS) entry which is preliminary data.</text>
</comment>
<sequence length="176" mass="20184">MNMKRMVTLLLATVTVSTAAVTLGTQQVEAATTRYTIRTFPKRMRGTWYTYSGGRYYRVKITAKKISGAAGTWHLHPKKVTTTTNFRSRRHLNWIYGTTFKIAGEKWTWTYGWTQGAGAGDYYRGVAHRLDGKTYHTLQLASGAEAWTDAYAYHSKRAAKKYANRFFGNERLRDDF</sequence>
<reference evidence="3" key="1">
    <citation type="journal article" date="2019" name="Int. J. Syst. Evol. Microbiol.">
        <title>The Global Catalogue of Microorganisms (GCM) 10K type strain sequencing project: providing services to taxonomists for standard genome sequencing and annotation.</title>
        <authorList>
            <consortium name="The Broad Institute Genomics Platform"/>
            <consortium name="The Broad Institute Genome Sequencing Center for Infectious Disease"/>
            <person name="Wu L."/>
            <person name="Ma J."/>
        </authorList>
    </citation>
    <scope>NUCLEOTIDE SEQUENCE [LARGE SCALE GENOMIC DNA]</scope>
    <source>
        <strain evidence="3">CCM 8905</strain>
    </source>
</reference>
<evidence type="ECO:0000256" key="1">
    <source>
        <dbReference type="SAM" id="SignalP"/>
    </source>
</evidence>
<keyword evidence="1" id="KW-0732">Signal</keyword>
<organism evidence="2 3">
    <name type="scientific">Levilactobacillus tongjiangensis</name>
    <dbReference type="NCBI Taxonomy" id="2486023"/>
    <lineage>
        <taxon>Bacteria</taxon>
        <taxon>Bacillati</taxon>
        <taxon>Bacillota</taxon>
        <taxon>Bacilli</taxon>
        <taxon>Lactobacillales</taxon>
        <taxon>Lactobacillaceae</taxon>
        <taxon>Levilactobacillus</taxon>
    </lineage>
</organism>
<evidence type="ECO:0000313" key="2">
    <source>
        <dbReference type="EMBL" id="MFC6207200.1"/>
    </source>
</evidence>
<name>A0ABW1SRQ4_9LACO</name>
<dbReference type="EMBL" id="JBHSSK010000021">
    <property type="protein sequence ID" value="MFC6207200.1"/>
    <property type="molecule type" value="Genomic_DNA"/>
</dbReference>
<evidence type="ECO:0000313" key="3">
    <source>
        <dbReference type="Proteomes" id="UP001596254"/>
    </source>
</evidence>
<dbReference type="RefSeq" id="WP_125691635.1">
    <property type="nucleotide sequence ID" value="NZ_JBHSSK010000021.1"/>
</dbReference>
<feature type="signal peptide" evidence="1">
    <location>
        <begin position="1"/>
        <end position="19"/>
    </location>
</feature>
<proteinExistence type="predicted"/>